<dbReference type="PROSITE" id="PS50995">
    <property type="entry name" value="HTH_MARR_2"/>
    <property type="match status" value="1"/>
</dbReference>
<evidence type="ECO:0000259" key="2">
    <source>
        <dbReference type="PROSITE" id="PS50995"/>
    </source>
</evidence>
<dbReference type="PANTHER" id="PTHR33164">
    <property type="entry name" value="TRANSCRIPTIONAL REGULATOR, MARR FAMILY"/>
    <property type="match status" value="1"/>
</dbReference>
<dbReference type="Proteomes" id="UP000295280">
    <property type="component" value="Unassembled WGS sequence"/>
</dbReference>
<dbReference type="InterPro" id="IPR036388">
    <property type="entry name" value="WH-like_DNA-bd_sf"/>
</dbReference>
<dbReference type="SUPFAM" id="SSF46785">
    <property type="entry name" value="Winged helix' DNA-binding domain"/>
    <property type="match status" value="1"/>
</dbReference>
<protein>
    <submittedName>
        <fullName evidence="3">MarR family transcriptional regulator</fullName>
    </submittedName>
</protein>
<dbReference type="InterPro" id="IPR036390">
    <property type="entry name" value="WH_DNA-bd_sf"/>
</dbReference>
<comment type="caution">
    <text evidence="3">The sequence shown here is derived from an EMBL/GenBank/DDBJ whole genome shotgun (WGS) entry which is preliminary data.</text>
</comment>
<evidence type="ECO:0000256" key="1">
    <source>
        <dbReference type="ARBA" id="ARBA00023125"/>
    </source>
</evidence>
<dbReference type="SMART" id="SM00347">
    <property type="entry name" value="HTH_MARR"/>
    <property type="match status" value="1"/>
</dbReference>
<dbReference type="PRINTS" id="PR00598">
    <property type="entry name" value="HTHMARR"/>
</dbReference>
<dbReference type="InterPro" id="IPR000835">
    <property type="entry name" value="HTH_MarR-typ"/>
</dbReference>
<name>A0A9Q8FM50_9STAP</name>
<dbReference type="RefSeq" id="WP_133417943.1">
    <property type="nucleotide sequence ID" value="NZ_SCWD01000002.1"/>
</dbReference>
<dbReference type="InterPro" id="IPR039422">
    <property type="entry name" value="MarR/SlyA-like"/>
</dbReference>
<organism evidence="3 4">
    <name type="scientific">Macrococcus carouselicus</name>
    <dbReference type="NCBI Taxonomy" id="69969"/>
    <lineage>
        <taxon>Bacteria</taxon>
        <taxon>Bacillati</taxon>
        <taxon>Bacillota</taxon>
        <taxon>Bacilli</taxon>
        <taxon>Bacillales</taxon>
        <taxon>Staphylococcaceae</taxon>
        <taxon>Macrococcus</taxon>
    </lineage>
</organism>
<dbReference type="Pfam" id="PF01047">
    <property type="entry name" value="MarR"/>
    <property type="match status" value="1"/>
</dbReference>
<dbReference type="Gene3D" id="1.10.10.10">
    <property type="entry name" value="Winged helix-like DNA-binding domain superfamily/Winged helix DNA-binding domain"/>
    <property type="match status" value="1"/>
</dbReference>
<dbReference type="GO" id="GO:0003677">
    <property type="term" value="F:DNA binding"/>
    <property type="evidence" value="ECO:0007669"/>
    <property type="project" value="UniProtKB-KW"/>
</dbReference>
<proteinExistence type="predicted"/>
<gene>
    <name evidence="3" type="ORF">ERX40_07860</name>
</gene>
<dbReference type="OrthoDB" id="9799747at2"/>
<dbReference type="AlphaFoldDB" id="A0A9Q8FM50"/>
<reference evidence="3 4" key="1">
    <citation type="submission" date="2019-01" db="EMBL/GenBank/DDBJ databases">
        <title>Draft genome sequences of the type strains of six Macrococcus species.</title>
        <authorList>
            <person name="Mazhar S."/>
            <person name="Altermann E."/>
            <person name="Hill C."/>
            <person name="Mcauliffe O."/>
        </authorList>
    </citation>
    <scope>NUCLEOTIDE SEQUENCE [LARGE SCALE GENOMIC DNA]</scope>
    <source>
        <strain evidence="3 4">ATCC 51828</strain>
    </source>
</reference>
<sequence length="144" mass="16106">MDTTVERHSAVHAMIVFQLANRTIEKNVGRSIREAGLTLSQFGVLDVLYCKGEMPICSLMEKVLGTAGNMTVILKNMERAGLVCRNVSPDDKRKSVISLTAEGRKKFEQVLPAHRSEIDEAFDVLSAEERSQLITILKKFKNKN</sequence>
<evidence type="ECO:0000313" key="4">
    <source>
        <dbReference type="Proteomes" id="UP000295280"/>
    </source>
</evidence>
<keyword evidence="1" id="KW-0238">DNA-binding</keyword>
<dbReference type="GO" id="GO:0003700">
    <property type="term" value="F:DNA-binding transcription factor activity"/>
    <property type="evidence" value="ECO:0007669"/>
    <property type="project" value="InterPro"/>
</dbReference>
<dbReference type="GO" id="GO:0006950">
    <property type="term" value="P:response to stress"/>
    <property type="evidence" value="ECO:0007669"/>
    <property type="project" value="TreeGrafter"/>
</dbReference>
<accession>A0A9Q8FM50</accession>
<feature type="domain" description="HTH marR-type" evidence="2">
    <location>
        <begin position="1"/>
        <end position="142"/>
    </location>
</feature>
<dbReference type="PANTHER" id="PTHR33164:SF101">
    <property type="entry name" value="TRANSCRIPTIONAL REPRESSOR MPRA"/>
    <property type="match status" value="1"/>
</dbReference>
<keyword evidence="4" id="KW-1185">Reference proteome</keyword>
<evidence type="ECO:0000313" key="3">
    <source>
        <dbReference type="EMBL" id="TDM02461.1"/>
    </source>
</evidence>
<dbReference type="EMBL" id="SCWD01000002">
    <property type="protein sequence ID" value="TDM02461.1"/>
    <property type="molecule type" value="Genomic_DNA"/>
</dbReference>